<keyword evidence="3" id="KW-1185">Reference proteome</keyword>
<proteinExistence type="predicted"/>
<evidence type="ECO:0000256" key="1">
    <source>
        <dbReference type="SAM" id="Phobius"/>
    </source>
</evidence>
<organism evidence="2 3">
    <name type="scientific">Mucilaginibacter rigui</name>
    <dbReference type="NCBI Taxonomy" id="534635"/>
    <lineage>
        <taxon>Bacteria</taxon>
        <taxon>Pseudomonadati</taxon>
        <taxon>Bacteroidota</taxon>
        <taxon>Sphingobacteriia</taxon>
        <taxon>Sphingobacteriales</taxon>
        <taxon>Sphingobacteriaceae</taxon>
        <taxon>Mucilaginibacter</taxon>
    </lineage>
</organism>
<dbReference type="EMBL" id="JACWMW010000008">
    <property type="protein sequence ID" value="MBD1387719.1"/>
    <property type="molecule type" value="Genomic_DNA"/>
</dbReference>
<accession>A0ABR7XAV1</accession>
<name>A0ABR7XAV1_9SPHI</name>
<dbReference type="Proteomes" id="UP000618754">
    <property type="component" value="Unassembled WGS sequence"/>
</dbReference>
<keyword evidence="1" id="KW-0472">Membrane</keyword>
<feature type="transmembrane region" description="Helical" evidence="1">
    <location>
        <begin position="63"/>
        <end position="85"/>
    </location>
</feature>
<reference evidence="2 3" key="1">
    <citation type="submission" date="2020-09" db="EMBL/GenBank/DDBJ databases">
        <title>Novel species of Mucilaginibacter isolated from a glacier on the Tibetan Plateau.</title>
        <authorList>
            <person name="Liu Q."/>
            <person name="Xin Y.-H."/>
        </authorList>
    </citation>
    <scope>NUCLEOTIDE SEQUENCE [LARGE SCALE GENOMIC DNA]</scope>
    <source>
        <strain evidence="2 3">CGMCC 1.13878</strain>
    </source>
</reference>
<gene>
    <name evidence="2" type="ORF">IDJ75_20720</name>
</gene>
<feature type="transmembrane region" description="Helical" evidence="1">
    <location>
        <begin position="36"/>
        <end position="56"/>
    </location>
</feature>
<keyword evidence="1" id="KW-0812">Transmembrane</keyword>
<sequence>MNKTKATFLGVLIWIIITLIFSQLNAASNGVYVIGFPFYFLTIFTSKSAISTGFRFEGDLVKLASDLFIAFVFIVLLNIILMKLFKSSKTNSDL</sequence>
<dbReference type="RefSeq" id="WP_191177563.1">
    <property type="nucleotide sequence ID" value="NZ_JACWMW010000008.1"/>
</dbReference>
<keyword evidence="1" id="KW-1133">Transmembrane helix</keyword>
<comment type="caution">
    <text evidence="2">The sequence shown here is derived from an EMBL/GenBank/DDBJ whole genome shotgun (WGS) entry which is preliminary data.</text>
</comment>
<evidence type="ECO:0000313" key="2">
    <source>
        <dbReference type="EMBL" id="MBD1387719.1"/>
    </source>
</evidence>
<evidence type="ECO:0000313" key="3">
    <source>
        <dbReference type="Proteomes" id="UP000618754"/>
    </source>
</evidence>
<protein>
    <submittedName>
        <fullName evidence="2">Uncharacterized protein</fullName>
    </submittedName>
</protein>